<gene>
    <name evidence="20" type="ORF">NYPRO_LOCUS5599</name>
</gene>
<keyword evidence="12" id="KW-0496">Mitochondrion</keyword>
<comment type="subunit">
    <text evidence="17">Component of the ATP synthase complex composed at least of ATP5F1A/subunit alpha, ATP5F1B/subunit beta, ATP5MC1/subunit c (homooctomer), MT-ATP6/subunit a, MT-ATP8/subunit 8, ATP5ME/subunit e, ATP5MF/subunit f, ATP5MG/subunit g, ATP5MK/subunit k, ATP5MJ/subunit j, ATP5F1C/subunit gamma, ATP5F1D/subunit delta, ATP5F1E/subunit epsilon, ATP5PF/subunit F6, ATP5PB/subunit b, ATP5PD/subunit d, ATP5PO/subunit OSCP. ATP synthase complex consists of a soluble F(1) head domain (subunits alpha(3) and beta(3)) - the catalytic core - and a membrane F(0) domain - the membrane proton channel (subunits c, a, 8, e, f, g, k and j). These two domains are linked by a central stalk (subunits gamma, delta, and epsilon) rotating inside the F1 region and a stationary peripheral stalk (subunits F6, b, d, and OSCP).</text>
</comment>
<evidence type="ECO:0000256" key="3">
    <source>
        <dbReference type="ARBA" id="ARBA00022448"/>
    </source>
</evidence>
<keyword evidence="8" id="KW-0999">Mitochondrion inner membrane</keyword>
<keyword evidence="4" id="KW-0138">CF(0)</keyword>
<accession>A0A811YAN5</accession>
<comment type="caution">
    <text evidence="20">The sequence shown here is derived from an EMBL/GenBank/DDBJ whole genome shotgun (WGS) entry which is preliminary data.</text>
</comment>
<keyword evidence="11" id="KW-0406">Ion transport</keyword>
<sequence>MDVKLGELPTWILMWDFTPKGMAGVLQKGYYWGNIAGISMVLAIYMLFNYCLSYKELKHERLCKYC</sequence>
<comment type="function">
    <text evidence="16">Subunit f, of the mitochondrial membrane ATP synthase complex (F(1)F(0) ATP synthase or Complex V) that produces ATP from ADP in the presence of a proton gradient across the membrane which is generated by electron transport complexes of the respiratory chain. ATP synthase complex consist of a soluble F(1) head domain - the catalytic core - and a membrane F(1) domain - the membrane proton channel. These two domains are linked by a central stalk rotating inside the F(1) region and a stationary peripheral stalk. During catalysis, ATP synthesis in the catalytic domain of F(1) is coupled via a rotary mechanism of the central stalk subunits to proton translocation. In vivo, can only synthesize ATP although its ATP hydrolase activity can be activated artificially in vitro. Part of the complex F(0) domain.</text>
</comment>
<keyword evidence="10" id="KW-0007">Acetylation</keyword>
<evidence type="ECO:0000313" key="20">
    <source>
        <dbReference type="EMBL" id="CAD7672804.1"/>
    </source>
</evidence>
<dbReference type="AlphaFoldDB" id="A0A811YAN5"/>
<organism evidence="20 21">
    <name type="scientific">Nyctereutes procyonoides</name>
    <name type="common">Raccoon dog</name>
    <name type="synonym">Canis procyonoides</name>
    <dbReference type="NCBI Taxonomy" id="34880"/>
    <lineage>
        <taxon>Eukaryota</taxon>
        <taxon>Metazoa</taxon>
        <taxon>Chordata</taxon>
        <taxon>Craniata</taxon>
        <taxon>Vertebrata</taxon>
        <taxon>Euteleostomi</taxon>
        <taxon>Mammalia</taxon>
        <taxon>Eutheria</taxon>
        <taxon>Laurasiatheria</taxon>
        <taxon>Carnivora</taxon>
        <taxon>Caniformia</taxon>
        <taxon>Canidae</taxon>
        <taxon>Nyctereutes</taxon>
    </lineage>
</organism>
<dbReference type="GO" id="GO:0005743">
    <property type="term" value="C:mitochondrial inner membrane"/>
    <property type="evidence" value="ECO:0007669"/>
    <property type="project" value="UniProtKB-SubCell"/>
</dbReference>
<evidence type="ECO:0000256" key="17">
    <source>
        <dbReference type="ARBA" id="ARBA00064647"/>
    </source>
</evidence>
<keyword evidence="21" id="KW-1185">Reference proteome</keyword>
<dbReference type="GO" id="GO:0042776">
    <property type="term" value="P:proton motive force-driven mitochondrial ATP synthesis"/>
    <property type="evidence" value="ECO:0007669"/>
    <property type="project" value="TreeGrafter"/>
</dbReference>
<evidence type="ECO:0000256" key="7">
    <source>
        <dbReference type="ARBA" id="ARBA00022781"/>
    </source>
</evidence>
<evidence type="ECO:0000256" key="14">
    <source>
        <dbReference type="ARBA" id="ARBA00023310"/>
    </source>
</evidence>
<keyword evidence="14" id="KW-0066">ATP synthesis</keyword>
<keyword evidence="9 19" id="KW-1133">Transmembrane helix</keyword>
<evidence type="ECO:0000256" key="16">
    <source>
        <dbReference type="ARBA" id="ARBA00054012"/>
    </source>
</evidence>
<evidence type="ECO:0000256" key="6">
    <source>
        <dbReference type="ARBA" id="ARBA00022692"/>
    </source>
</evidence>
<dbReference type="Pfam" id="PF10206">
    <property type="entry name" value="WRW"/>
    <property type="match status" value="1"/>
</dbReference>
<evidence type="ECO:0000256" key="12">
    <source>
        <dbReference type="ARBA" id="ARBA00023128"/>
    </source>
</evidence>
<dbReference type="Proteomes" id="UP000645828">
    <property type="component" value="Unassembled WGS sequence"/>
</dbReference>
<protein>
    <recommendedName>
        <fullName evidence="18">ATP synthase F(0) complex subunit f, mitochondrial</fullName>
    </recommendedName>
    <alternativeName>
        <fullName evidence="15">ATP synthase membrane subunit f</fullName>
    </alternativeName>
</protein>
<evidence type="ECO:0000256" key="8">
    <source>
        <dbReference type="ARBA" id="ARBA00022792"/>
    </source>
</evidence>
<keyword evidence="5" id="KW-0597">Phosphoprotein</keyword>
<name>A0A811YAN5_NYCPR</name>
<evidence type="ECO:0000256" key="4">
    <source>
        <dbReference type="ARBA" id="ARBA00022547"/>
    </source>
</evidence>
<dbReference type="InterPro" id="IPR019344">
    <property type="entry name" value="F1F0-ATPsyn_F_prd"/>
</dbReference>
<feature type="transmembrane region" description="Helical" evidence="19">
    <location>
        <begin position="30"/>
        <end position="52"/>
    </location>
</feature>
<comment type="subcellular location">
    <subcellularLocation>
        <location evidence="1">Mitochondrion inner membrane</location>
        <topology evidence="1">Single-pass membrane protein</topology>
    </subcellularLocation>
</comment>
<evidence type="ECO:0000256" key="15">
    <source>
        <dbReference type="ARBA" id="ARBA00032201"/>
    </source>
</evidence>
<dbReference type="EMBL" id="CAJHUB010000669">
    <property type="protein sequence ID" value="CAD7672804.1"/>
    <property type="molecule type" value="Genomic_DNA"/>
</dbReference>
<evidence type="ECO:0000256" key="19">
    <source>
        <dbReference type="SAM" id="Phobius"/>
    </source>
</evidence>
<reference evidence="20" key="1">
    <citation type="submission" date="2020-12" db="EMBL/GenBank/DDBJ databases">
        <authorList>
            <consortium name="Molecular Ecology Group"/>
        </authorList>
    </citation>
    <scope>NUCLEOTIDE SEQUENCE</scope>
    <source>
        <strain evidence="20">TBG_1078</strain>
    </source>
</reference>
<keyword evidence="7" id="KW-0375">Hydrogen ion transport</keyword>
<dbReference type="GO" id="GO:0045259">
    <property type="term" value="C:proton-transporting ATP synthase complex"/>
    <property type="evidence" value="ECO:0007669"/>
    <property type="project" value="UniProtKB-KW"/>
</dbReference>
<dbReference type="PANTHER" id="PTHR13080">
    <property type="entry name" value="ATP SYNTHASE F CHAIN, MITOCHONDRIAL-RELATED"/>
    <property type="match status" value="1"/>
</dbReference>
<dbReference type="PANTHER" id="PTHR13080:SF16">
    <property type="entry name" value="ATP SYNTHASE SUBUNIT F, MITOCHONDRIAL"/>
    <property type="match status" value="1"/>
</dbReference>
<keyword evidence="3" id="KW-0813">Transport</keyword>
<proteinExistence type="inferred from homology"/>
<keyword evidence="13 19" id="KW-0472">Membrane</keyword>
<evidence type="ECO:0000256" key="9">
    <source>
        <dbReference type="ARBA" id="ARBA00022989"/>
    </source>
</evidence>
<evidence type="ECO:0000256" key="10">
    <source>
        <dbReference type="ARBA" id="ARBA00022990"/>
    </source>
</evidence>
<evidence type="ECO:0000256" key="18">
    <source>
        <dbReference type="ARBA" id="ARBA00070733"/>
    </source>
</evidence>
<comment type="similarity">
    <text evidence="2">Belongs to the ATPase F chain family.</text>
</comment>
<dbReference type="GO" id="GO:0046933">
    <property type="term" value="F:proton-transporting ATP synthase activity, rotational mechanism"/>
    <property type="evidence" value="ECO:0007669"/>
    <property type="project" value="TreeGrafter"/>
</dbReference>
<evidence type="ECO:0000256" key="13">
    <source>
        <dbReference type="ARBA" id="ARBA00023136"/>
    </source>
</evidence>
<evidence type="ECO:0000256" key="5">
    <source>
        <dbReference type="ARBA" id="ARBA00022553"/>
    </source>
</evidence>
<evidence type="ECO:0000256" key="11">
    <source>
        <dbReference type="ARBA" id="ARBA00023065"/>
    </source>
</evidence>
<evidence type="ECO:0000313" key="21">
    <source>
        <dbReference type="Proteomes" id="UP000645828"/>
    </source>
</evidence>
<keyword evidence="6 19" id="KW-0812">Transmembrane</keyword>
<evidence type="ECO:0000256" key="2">
    <source>
        <dbReference type="ARBA" id="ARBA00005895"/>
    </source>
</evidence>
<evidence type="ECO:0000256" key="1">
    <source>
        <dbReference type="ARBA" id="ARBA00004434"/>
    </source>
</evidence>